<keyword evidence="9" id="KW-1185">Reference proteome</keyword>
<dbReference type="RefSeq" id="WP_087142370.1">
    <property type="nucleotide sequence ID" value="NZ_FUKI01000038.1"/>
</dbReference>
<keyword evidence="4" id="KW-1015">Disulfide bond</keyword>
<keyword evidence="2 6" id="KW-0813">Transport</keyword>
<dbReference type="Gene3D" id="3.40.30.10">
    <property type="entry name" value="Glutaredoxin"/>
    <property type="match status" value="1"/>
</dbReference>
<evidence type="ECO:0000313" key="8">
    <source>
        <dbReference type="EMBL" id="SJM90043.1"/>
    </source>
</evidence>
<gene>
    <name evidence="8" type="primary">grxC</name>
    <name evidence="8" type="ORF">CRENPOLYSF1_1320009</name>
</gene>
<dbReference type="GO" id="GO:0005737">
    <property type="term" value="C:cytoplasm"/>
    <property type="evidence" value="ECO:0007669"/>
    <property type="project" value="TreeGrafter"/>
</dbReference>
<keyword evidence="5 6" id="KW-0676">Redox-active center</keyword>
<evidence type="ECO:0000256" key="2">
    <source>
        <dbReference type="ARBA" id="ARBA00022448"/>
    </source>
</evidence>
<dbReference type="Pfam" id="PF00462">
    <property type="entry name" value="Glutaredoxin"/>
    <property type="match status" value="1"/>
</dbReference>
<evidence type="ECO:0000256" key="4">
    <source>
        <dbReference type="ARBA" id="ARBA00023157"/>
    </source>
</evidence>
<dbReference type="EMBL" id="FUKI01000038">
    <property type="protein sequence ID" value="SJM90043.1"/>
    <property type="molecule type" value="Genomic_DNA"/>
</dbReference>
<organism evidence="8 9">
    <name type="scientific">Crenothrix polyspora</name>
    <dbReference type="NCBI Taxonomy" id="360316"/>
    <lineage>
        <taxon>Bacteria</taxon>
        <taxon>Pseudomonadati</taxon>
        <taxon>Pseudomonadota</taxon>
        <taxon>Gammaproteobacteria</taxon>
        <taxon>Methylococcales</taxon>
        <taxon>Crenotrichaceae</taxon>
        <taxon>Crenothrix</taxon>
    </lineage>
</organism>
<dbReference type="PRINTS" id="PR00160">
    <property type="entry name" value="GLUTAREDOXIN"/>
</dbReference>
<dbReference type="InterPro" id="IPR002109">
    <property type="entry name" value="Glutaredoxin"/>
</dbReference>
<sequence length="89" mass="10147">MSDILIYTTKICPYCVMAKRLLDKKGVAYTEINVDSAPGLREEMMAKTQRRTVPQIYIGDVHVGGFDDLYALDQQKKLDDLLRNAHEIT</sequence>
<keyword evidence="6" id="KW-0963">Cytoplasm</keyword>
<feature type="domain" description="Glutaredoxin" evidence="7">
    <location>
        <begin position="4"/>
        <end position="63"/>
    </location>
</feature>
<comment type="function">
    <text evidence="6">Has a glutathione-disulfide oxidoreductase activity in the presence of NADPH and glutathione reductase. Reduces low molecular weight disulfides and proteins.</text>
</comment>
<dbReference type="PROSITE" id="PS00195">
    <property type="entry name" value="GLUTAREDOXIN_1"/>
    <property type="match status" value="1"/>
</dbReference>
<evidence type="ECO:0000256" key="3">
    <source>
        <dbReference type="ARBA" id="ARBA00022982"/>
    </source>
</evidence>
<dbReference type="AlphaFoldDB" id="A0A1R4H1C2"/>
<proteinExistence type="inferred from homology"/>
<reference evidence="9" key="1">
    <citation type="submission" date="2017-02" db="EMBL/GenBank/DDBJ databases">
        <authorList>
            <person name="Daims H."/>
        </authorList>
    </citation>
    <scope>NUCLEOTIDE SEQUENCE [LARGE SCALE GENOMIC DNA]</scope>
</reference>
<evidence type="ECO:0000256" key="1">
    <source>
        <dbReference type="ARBA" id="ARBA00007787"/>
    </source>
</evidence>
<dbReference type="InterPro" id="IPR011900">
    <property type="entry name" value="GRX_bact"/>
</dbReference>
<dbReference type="InterPro" id="IPR011767">
    <property type="entry name" value="GLR_AS"/>
</dbReference>
<dbReference type="PANTHER" id="PTHR45694:SF18">
    <property type="entry name" value="GLUTAREDOXIN-1-RELATED"/>
    <property type="match status" value="1"/>
</dbReference>
<dbReference type="NCBIfam" id="TIGR02181">
    <property type="entry name" value="GRX_bact"/>
    <property type="match status" value="1"/>
</dbReference>
<dbReference type="InterPro" id="IPR036249">
    <property type="entry name" value="Thioredoxin-like_sf"/>
</dbReference>
<comment type="similarity">
    <text evidence="1 6">Belongs to the glutaredoxin family.</text>
</comment>
<protein>
    <recommendedName>
        <fullName evidence="6">Glutaredoxin</fullName>
    </recommendedName>
</protein>
<dbReference type="OrthoDB" id="9814618at2"/>
<dbReference type="CDD" id="cd03418">
    <property type="entry name" value="GRX_GRXb_1_3_like"/>
    <property type="match status" value="1"/>
</dbReference>
<accession>A0A1R4H1C2</accession>
<dbReference type="GO" id="GO:0015038">
    <property type="term" value="F:glutathione disulfide oxidoreductase activity"/>
    <property type="evidence" value="ECO:0007669"/>
    <property type="project" value="UniProtKB-UniRule"/>
</dbReference>
<evidence type="ECO:0000259" key="7">
    <source>
        <dbReference type="Pfam" id="PF00462"/>
    </source>
</evidence>
<dbReference type="InterPro" id="IPR014025">
    <property type="entry name" value="Glutaredoxin_subgr"/>
</dbReference>
<dbReference type="PANTHER" id="PTHR45694">
    <property type="entry name" value="GLUTAREDOXIN 2"/>
    <property type="match status" value="1"/>
</dbReference>
<dbReference type="PROSITE" id="PS51354">
    <property type="entry name" value="GLUTAREDOXIN_2"/>
    <property type="match status" value="1"/>
</dbReference>
<name>A0A1R4H1C2_9GAMM</name>
<evidence type="ECO:0000256" key="5">
    <source>
        <dbReference type="ARBA" id="ARBA00023284"/>
    </source>
</evidence>
<dbReference type="SUPFAM" id="SSF52833">
    <property type="entry name" value="Thioredoxin-like"/>
    <property type="match status" value="1"/>
</dbReference>
<dbReference type="GO" id="GO:0034599">
    <property type="term" value="P:cellular response to oxidative stress"/>
    <property type="evidence" value="ECO:0007669"/>
    <property type="project" value="TreeGrafter"/>
</dbReference>
<evidence type="ECO:0000313" key="9">
    <source>
        <dbReference type="Proteomes" id="UP000195667"/>
    </source>
</evidence>
<evidence type="ECO:0000256" key="6">
    <source>
        <dbReference type="RuleBase" id="RU364065"/>
    </source>
</evidence>
<dbReference type="Proteomes" id="UP000195667">
    <property type="component" value="Unassembled WGS sequence"/>
</dbReference>
<keyword evidence="3 6" id="KW-0249">Electron transport</keyword>
<dbReference type="GO" id="GO:0045454">
    <property type="term" value="P:cell redox homeostasis"/>
    <property type="evidence" value="ECO:0007669"/>
    <property type="project" value="InterPro"/>
</dbReference>